<dbReference type="SUPFAM" id="SSF90209">
    <property type="entry name" value="Ran binding protein zinc finger-like"/>
    <property type="match status" value="1"/>
</dbReference>
<keyword evidence="2" id="KW-0479">Metal-binding</keyword>
<keyword evidence="5" id="KW-0862">Zinc</keyword>
<dbReference type="Gene3D" id="2.30.30.380">
    <property type="entry name" value="Zn-finger domain of Sec23/24"/>
    <property type="match status" value="1"/>
</dbReference>
<comment type="caution">
    <text evidence="11">The sequence shown here is derived from an EMBL/GenBank/DDBJ whole genome shotgun (WGS) entry which is preliminary data.</text>
</comment>
<dbReference type="PANTHER" id="PTHR10903:SF184">
    <property type="entry name" value="GTP-BINDING PROTEIN A"/>
    <property type="match status" value="1"/>
</dbReference>
<evidence type="ECO:0000256" key="4">
    <source>
        <dbReference type="ARBA" id="ARBA00022771"/>
    </source>
</evidence>
<evidence type="ECO:0000256" key="1">
    <source>
        <dbReference type="ARBA" id="ARBA00008535"/>
    </source>
</evidence>
<name>A0A210PS62_MIZYE</name>
<sequence length="479" mass="54875">MAECNTTWACQKCSFENTSSAKCCEVCDTDADIEVDIEPSDDPTKDNGFSVWRCRNCTYDNNVTISRCEMCSLPKNDKPDNPQPIGRENALENETRIILIGRTGSGKSSTGNNILGEQVFESQASCGSVTTHCLRGKKRRFNKLIQIVDTPGLFDTGMDNDTVTEEILKCVGITAPGPHAILLVVGINRFTEEEHETVRLLKKAFGDNMMKYLIVVFTRKDDLNRDGRDLDDLVRTAPQTLQRVLRNCQNRCIAFNNHADEVENEQQVLELFRLIDEMVAANHGDFYTSQIFERAEEAIMDRENEIVTDRRNEAEKRMEIIRSRVSEECREKMDAAKRSGERYTRELDGIRRQREKLSHTLNWKEGNRNGLDDSDGDSDAMLRSKIEELEHKIRAVHKQQKVIKESTEMTLREREKEVMNILKELSAPEVVRENVRDEVQGGSPTLMRRIWLRVTEFGHQIVGGFKSIFDFIRKKVTGK</sequence>
<proteinExistence type="inferred from homology"/>
<dbReference type="GO" id="GO:0008270">
    <property type="term" value="F:zinc ion binding"/>
    <property type="evidence" value="ECO:0007669"/>
    <property type="project" value="UniProtKB-KW"/>
</dbReference>
<evidence type="ECO:0000256" key="3">
    <source>
        <dbReference type="ARBA" id="ARBA00022741"/>
    </source>
</evidence>
<keyword evidence="6" id="KW-0342">GTP-binding</keyword>
<dbReference type="FunFam" id="3.40.50.300:FF:000366">
    <property type="entry name" value="GTPase, IMAP family member 2"/>
    <property type="match status" value="1"/>
</dbReference>
<dbReference type="Pfam" id="PF04548">
    <property type="entry name" value="AIG1"/>
    <property type="match status" value="1"/>
</dbReference>
<evidence type="ECO:0000259" key="10">
    <source>
        <dbReference type="PROSITE" id="PS51720"/>
    </source>
</evidence>
<protein>
    <submittedName>
        <fullName evidence="11">GTPase IMAP family member 7</fullName>
    </submittedName>
</protein>
<keyword evidence="4 7" id="KW-0863">Zinc-finger</keyword>
<dbReference type="PROSITE" id="PS51720">
    <property type="entry name" value="G_AIG1"/>
    <property type="match status" value="1"/>
</dbReference>
<evidence type="ECO:0000259" key="9">
    <source>
        <dbReference type="PROSITE" id="PS50199"/>
    </source>
</evidence>
<evidence type="ECO:0000256" key="6">
    <source>
        <dbReference type="ARBA" id="ARBA00023134"/>
    </source>
</evidence>
<dbReference type="SMART" id="SM00547">
    <property type="entry name" value="ZnF_RBZ"/>
    <property type="match status" value="2"/>
</dbReference>
<dbReference type="PROSITE" id="PS50199">
    <property type="entry name" value="ZF_RANBP2_2"/>
    <property type="match status" value="1"/>
</dbReference>
<dbReference type="EMBL" id="NEDP02005531">
    <property type="protein sequence ID" value="OWF39318.1"/>
    <property type="molecule type" value="Genomic_DNA"/>
</dbReference>
<dbReference type="SUPFAM" id="SSF52540">
    <property type="entry name" value="P-loop containing nucleoside triphosphate hydrolases"/>
    <property type="match status" value="1"/>
</dbReference>
<reference evidence="11 12" key="1">
    <citation type="journal article" date="2017" name="Nat. Ecol. Evol.">
        <title>Scallop genome provides insights into evolution of bilaterian karyotype and development.</title>
        <authorList>
            <person name="Wang S."/>
            <person name="Zhang J."/>
            <person name="Jiao W."/>
            <person name="Li J."/>
            <person name="Xun X."/>
            <person name="Sun Y."/>
            <person name="Guo X."/>
            <person name="Huan P."/>
            <person name="Dong B."/>
            <person name="Zhang L."/>
            <person name="Hu X."/>
            <person name="Sun X."/>
            <person name="Wang J."/>
            <person name="Zhao C."/>
            <person name="Wang Y."/>
            <person name="Wang D."/>
            <person name="Huang X."/>
            <person name="Wang R."/>
            <person name="Lv J."/>
            <person name="Li Y."/>
            <person name="Zhang Z."/>
            <person name="Liu B."/>
            <person name="Lu W."/>
            <person name="Hui Y."/>
            <person name="Liang J."/>
            <person name="Zhou Z."/>
            <person name="Hou R."/>
            <person name="Li X."/>
            <person name="Liu Y."/>
            <person name="Li H."/>
            <person name="Ning X."/>
            <person name="Lin Y."/>
            <person name="Zhao L."/>
            <person name="Xing Q."/>
            <person name="Dou J."/>
            <person name="Li Y."/>
            <person name="Mao J."/>
            <person name="Guo H."/>
            <person name="Dou H."/>
            <person name="Li T."/>
            <person name="Mu C."/>
            <person name="Jiang W."/>
            <person name="Fu Q."/>
            <person name="Fu X."/>
            <person name="Miao Y."/>
            <person name="Liu J."/>
            <person name="Yu Q."/>
            <person name="Li R."/>
            <person name="Liao H."/>
            <person name="Li X."/>
            <person name="Kong Y."/>
            <person name="Jiang Z."/>
            <person name="Chourrout D."/>
            <person name="Li R."/>
            <person name="Bao Z."/>
        </authorList>
    </citation>
    <scope>NUCLEOTIDE SEQUENCE [LARGE SCALE GENOMIC DNA]</scope>
    <source>
        <strain evidence="11 12">PY_sf001</strain>
    </source>
</reference>
<dbReference type="Gene3D" id="3.40.50.300">
    <property type="entry name" value="P-loop containing nucleotide triphosphate hydrolases"/>
    <property type="match status" value="1"/>
</dbReference>
<dbReference type="Proteomes" id="UP000242188">
    <property type="component" value="Unassembled WGS sequence"/>
</dbReference>
<dbReference type="InterPro" id="IPR045058">
    <property type="entry name" value="GIMA/IAN/Toc"/>
</dbReference>
<dbReference type="PROSITE" id="PS01358">
    <property type="entry name" value="ZF_RANBP2_1"/>
    <property type="match status" value="2"/>
</dbReference>
<dbReference type="GO" id="GO:0005525">
    <property type="term" value="F:GTP binding"/>
    <property type="evidence" value="ECO:0007669"/>
    <property type="project" value="UniProtKB-KW"/>
</dbReference>
<dbReference type="AlphaFoldDB" id="A0A210PS62"/>
<dbReference type="InterPro" id="IPR001876">
    <property type="entry name" value="Znf_RanBP2"/>
</dbReference>
<organism evidence="11 12">
    <name type="scientific">Mizuhopecten yessoensis</name>
    <name type="common">Japanese scallop</name>
    <name type="synonym">Patinopecten yessoensis</name>
    <dbReference type="NCBI Taxonomy" id="6573"/>
    <lineage>
        <taxon>Eukaryota</taxon>
        <taxon>Metazoa</taxon>
        <taxon>Spiralia</taxon>
        <taxon>Lophotrochozoa</taxon>
        <taxon>Mollusca</taxon>
        <taxon>Bivalvia</taxon>
        <taxon>Autobranchia</taxon>
        <taxon>Pteriomorphia</taxon>
        <taxon>Pectinida</taxon>
        <taxon>Pectinoidea</taxon>
        <taxon>Pectinidae</taxon>
        <taxon>Mizuhopecten</taxon>
    </lineage>
</organism>
<dbReference type="OrthoDB" id="431287at2759"/>
<accession>A0A210PS62</accession>
<keyword evidence="3" id="KW-0547">Nucleotide-binding</keyword>
<dbReference type="InterPro" id="IPR006703">
    <property type="entry name" value="G_AIG1"/>
</dbReference>
<feature type="domain" description="AIG1-type G" evidence="10">
    <location>
        <begin position="92"/>
        <end position="296"/>
    </location>
</feature>
<dbReference type="InterPro" id="IPR036443">
    <property type="entry name" value="Znf_RanBP2_sf"/>
</dbReference>
<evidence type="ECO:0000256" key="5">
    <source>
        <dbReference type="ARBA" id="ARBA00022833"/>
    </source>
</evidence>
<keyword evidence="12" id="KW-1185">Reference proteome</keyword>
<gene>
    <name evidence="11" type="ORF">KP79_PYT11778</name>
</gene>
<dbReference type="InterPro" id="IPR027417">
    <property type="entry name" value="P-loop_NTPase"/>
</dbReference>
<dbReference type="STRING" id="6573.A0A210PS62"/>
<dbReference type="CDD" id="cd01852">
    <property type="entry name" value="AIG1"/>
    <property type="match status" value="1"/>
</dbReference>
<feature type="domain" description="RanBP2-type" evidence="9">
    <location>
        <begin position="46"/>
        <end position="77"/>
    </location>
</feature>
<evidence type="ECO:0000313" key="11">
    <source>
        <dbReference type="EMBL" id="OWF39318.1"/>
    </source>
</evidence>
<evidence type="ECO:0000256" key="8">
    <source>
        <dbReference type="SAM" id="Coils"/>
    </source>
</evidence>
<evidence type="ECO:0000256" key="7">
    <source>
        <dbReference type="PROSITE-ProRule" id="PRU00322"/>
    </source>
</evidence>
<comment type="similarity">
    <text evidence="1">Belongs to the TRAFAC class TrmE-Era-EngA-EngB-Septin-like GTPase superfamily. AIG1/Toc34/Toc159-like paraseptin GTPase family. IAN subfamily.</text>
</comment>
<keyword evidence="8" id="KW-0175">Coiled coil</keyword>
<evidence type="ECO:0000256" key="2">
    <source>
        <dbReference type="ARBA" id="ARBA00022723"/>
    </source>
</evidence>
<dbReference type="PANTHER" id="PTHR10903">
    <property type="entry name" value="GTPASE, IMAP FAMILY MEMBER-RELATED"/>
    <property type="match status" value="1"/>
</dbReference>
<evidence type="ECO:0000313" key="12">
    <source>
        <dbReference type="Proteomes" id="UP000242188"/>
    </source>
</evidence>
<feature type="coiled-coil region" evidence="8">
    <location>
        <begin position="304"/>
        <end position="331"/>
    </location>
</feature>